<dbReference type="Gene3D" id="3.80.10.10">
    <property type="entry name" value="Ribonuclease Inhibitor"/>
    <property type="match status" value="1"/>
</dbReference>
<dbReference type="FunFam" id="3.80.10.10:FF:000793">
    <property type="entry name" value="Leucine rich melanocyte differentiation associated"/>
    <property type="match status" value="1"/>
</dbReference>
<proteinExistence type="predicted"/>
<protein>
    <recommendedName>
        <fullName evidence="4">Leucine-rich repeat-containing protein</fullName>
    </recommendedName>
</protein>
<dbReference type="PANTHER" id="PTHR46282">
    <property type="entry name" value="LEUCINE-RICH MELANOCYTE DIFFERENTIATION-ASSOCIATED PROTEIN"/>
    <property type="match status" value="1"/>
</dbReference>
<dbReference type="Pfam" id="PF14580">
    <property type="entry name" value="LRR_9"/>
    <property type="match status" value="1"/>
</dbReference>
<dbReference type="InterPro" id="IPR032675">
    <property type="entry name" value="LRR_dom_sf"/>
</dbReference>
<dbReference type="Proteomes" id="UP001353858">
    <property type="component" value="Unassembled WGS sequence"/>
</dbReference>
<keyword evidence="3" id="KW-1185">Reference proteome</keyword>
<accession>A0AAN7PAE5</accession>
<reference evidence="3" key="1">
    <citation type="submission" date="2023-01" db="EMBL/GenBank/DDBJ databases">
        <title>Key to firefly adult light organ development and bioluminescence: homeobox transcription factors regulate luciferase expression and transportation to peroxisome.</title>
        <authorList>
            <person name="Fu X."/>
        </authorList>
    </citation>
    <scope>NUCLEOTIDE SEQUENCE [LARGE SCALE GENOMIC DNA]</scope>
</reference>
<dbReference type="InterPro" id="IPR043313">
    <property type="entry name" value="LRMDA"/>
</dbReference>
<feature type="coiled-coil region" evidence="1">
    <location>
        <begin position="390"/>
        <end position="417"/>
    </location>
</feature>
<dbReference type="PANTHER" id="PTHR46282:SF2">
    <property type="entry name" value="LEUCINE-RICH MELANOCYTE DIFFERENTIATION-ASSOCIATED PROTEIN"/>
    <property type="match status" value="1"/>
</dbReference>
<comment type="caution">
    <text evidence="2">The sequence shown here is derived from an EMBL/GenBank/DDBJ whole genome shotgun (WGS) entry which is preliminary data.</text>
</comment>
<dbReference type="EMBL" id="JARPUR010000002">
    <property type="protein sequence ID" value="KAK4880917.1"/>
    <property type="molecule type" value="Genomic_DNA"/>
</dbReference>
<evidence type="ECO:0000256" key="1">
    <source>
        <dbReference type="SAM" id="Coils"/>
    </source>
</evidence>
<dbReference type="AlphaFoldDB" id="A0AAN7PAE5"/>
<name>A0AAN7PAE5_9COLE</name>
<evidence type="ECO:0000313" key="3">
    <source>
        <dbReference type="Proteomes" id="UP001353858"/>
    </source>
</evidence>
<dbReference type="SUPFAM" id="SSF52058">
    <property type="entry name" value="L domain-like"/>
    <property type="match status" value="1"/>
</dbReference>
<gene>
    <name evidence="2" type="ORF">RN001_004236</name>
</gene>
<sequence length="477" mass="54643">MAAFEMLPSAVTFADDRLCYSGQKCYRIPEALVKMYGPKVQSLDLSYNELVSLRGLEGFPLLRELVLDNNQLTDSLVLPYLPYLHTLSLNKNSINDIELLITKILHNLPVLTYLSLLGNKACPNQLSDIDKDEEDYQRYRYYVLHHLPRLQFLDSTKVKESERIEAKLRGQYMKIIRPKHINLNITGDNSILRPFTPLPKSVRKPEDHRGAYERCKYRYSGKNSEGNRFISNNDLRNINWDYQYERDCEAEEKKAVEDESDSDNLAFYSSSSSEITDIEEQIEKEREEDDFVIDDYSEGISNATIEFVQLNSCAASSQNKDAKDSDVSTDTTTEPQVSFYLLPKNLFFESIEICKDFDNVDKVDLEYFTEDGINITTSTLIEENVISIEIGQIKEKVVDEEENVEIVEAEIDEEVVEEDNEHPKMVKVNPRNNKAEGLLEAIKILFEDLNIDKLAKEKLTGLTTDGENANTGKNSGL</sequence>
<organism evidence="2 3">
    <name type="scientific">Aquatica leii</name>
    <dbReference type="NCBI Taxonomy" id="1421715"/>
    <lineage>
        <taxon>Eukaryota</taxon>
        <taxon>Metazoa</taxon>
        <taxon>Ecdysozoa</taxon>
        <taxon>Arthropoda</taxon>
        <taxon>Hexapoda</taxon>
        <taxon>Insecta</taxon>
        <taxon>Pterygota</taxon>
        <taxon>Neoptera</taxon>
        <taxon>Endopterygota</taxon>
        <taxon>Coleoptera</taxon>
        <taxon>Polyphaga</taxon>
        <taxon>Elateriformia</taxon>
        <taxon>Elateroidea</taxon>
        <taxon>Lampyridae</taxon>
        <taxon>Luciolinae</taxon>
        <taxon>Aquatica</taxon>
    </lineage>
</organism>
<evidence type="ECO:0000313" key="2">
    <source>
        <dbReference type="EMBL" id="KAK4880917.1"/>
    </source>
</evidence>
<dbReference type="InterPro" id="IPR001611">
    <property type="entry name" value="Leu-rich_rpt"/>
</dbReference>
<evidence type="ECO:0008006" key="4">
    <source>
        <dbReference type="Google" id="ProtNLM"/>
    </source>
</evidence>
<keyword evidence="1" id="KW-0175">Coiled coil</keyword>
<dbReference type="PROSITE" id="PS51450">
    <property type="entry name" value="LRR"/>
    <property type="match status" value="1"/>
</dbReference>